<dbReference type="AlphaFoldDB" id="A0A061QXU4"/>
<dbReference type="EMBL" id="GBEZ01023620">
    <property type="protein sequence ID" value="JAC63280.1"/>
    <property type="molecule type" value="Transcribed_RNA"/>
</dbReference>
<gene>
    <name evidence="1" type="ORF">TSPGSL018_21040</name>
</gene>
<accession>A0A061QXU4</accession>
<evidence type="ECO:0000313" key="1">
    <source>
        <dbReference type="EMBL" id="JAC63280.1"/>
    </source>
</evidence>
<name>A0A061QXU4_9CHLO</name>
<protein>
    <submittedName>
        <fullName evidence="1">Uncharacterized protein</fullName>
    </submittedName>
</protein>
<feature type="non-terminal residue" evidence="1">
    <location>
        <position position="52"/>
    </location>
</feature>
<reference evidence="1" key="1">
    <citation type="submission" date="2014-05" db="EMBL/GenBank/DDBJ databases">
        <title>The transcriptome of the halophilic microalga Tetraselmis sp. GSL018 isolated from the Great Salt Lake, Utah.</title>
        <authorList>
            <person name="Jinkerson R.E."/>
            <person name="D'Adamo S."/>
            <person name="Posewitz M.C."/>
        </authorList>
    </citation>
    <scope>NUCLEOTIDE SEQUENCE</scope>
    <source>
        <strain evidence="1">GSL018</strain>
    </source>
</reference>
<organism evidence="1">
    <name type="scientific">Tetraselmis sp. GSL018</name>
    <dbReference type="NCBI Taxonomy" id="582737"/>
    <lineage>
        <taxon>Eukaryota</taxon>
        <taxon>Viridiplantae</taxon>
        <taxon>Chlorophyta</taxon>
        <taxon>core chlorophytes</taxon>
        <taxon>Chlorodendrophyceae</taxon>
        <taxon>Chlorodendrales</taxon>
        <taxon>Chlorodendraceae</taxon>
        <taxon>Tetraselmis</taxon>
    </lineage>
</organism>
<proteinExistence type="predicted"/>
<feature type="non-terminal residue" evidence="1">
    <location>
        <position position="1"/>
    </location>
</feature>
<sequence length="52" mass="5721">LPVSPTLKSIFTPLKSYSPSGNFPAALDRGKRCLESRNSGNLLFGETCCFWL</sequence>